<dbReference type="Gene3D" id="3.40.50.2000">
    <property type="entry name" value="Glycogen Phosphorylase B"/>
    <property type="match status" value="1"/>
</dbReference>
<dbReference type="PANTHER" id="PTHR12526">
    <property type="entry name" value="GLYCOSYLTRANSFERASE"/>
    <property type="match status" value="1"/>
</dbReference>
<dbReference type="OrthoDB" id="9816564at2"/>
<feature type="region of interest" description="Disordered" evidence="1">
    <location>
        <begin position="364"/>
        <end position="400"/>
    </location>
</feature>
<evidence type="ECO:0000313" key="2">
    <source>
        <dbReference type="EMBL" id="OEZ92564.1"/>
    </source>
</evidence>
<reference evidence="3" key="1">
    <citation type="journal article" date="2016" name="Front. Microbiol.">
        <title>Molecular Keys to the Janthinobacterium and Duganella spp. Interaction with the Plant Pathogen Fusarium graminearum.</title>
        <authorList>
            <person name="Haack F.S."/>
            <person name="Poehlein A."/>
            <person name="Kroger C."/>
            <person name="Voigt C.A."/>
            <person name="Piepenbring M."/>
            <person name="Bode H.B."/>
            <person name="Daniel R."/>
            <person name="Schafer W."/>
            <person name="Streit W.R."/>
        </authorList>
    </citation>
    <scope>NUCLEOTIDE SEQUENCE [LARGE SCALE GENOMIC DNA]</scope>
    <source>
        <strain evidence="3">T54</strain>
    </source>
</reference>
<dbReference type="PANTHER" id="PTHR12526:SF630">
    <property type="entry name" value="GLYCOSYLTRANSFERASE"/>
    <property type="match status" value="1"/>
</dbReference>
<dbReference type="Proteomes" id="UP000175989">
    <property type="component" value="Unassembled WGS sequence"/>
</dbReference>
<dbReference type="EMBL" id="LROM01000147">
    <property type="protein sequence ID" value="OEZ92564.1"/>
    <property type="molecule type" value="Genomic_DNA"/>
</dbReference>
<proteinExistence type="predicted"/>
<dbReference type="AlphaFoldDB" id="A0A1E7W8H2"/>
<sequence length="400" mass="44116">MQTIVVFCHLRWDFVYQRPQQLLSRLARHHNILFVEEPVFDAGPPHLRTSQPAPNVTVCQPHTPVQATGFHDDQIPVLQTLLQRLAPDGGDPIVWFYTPMALPLLATMQPALVVYDCMDELSAFKNPPRQLLQRESALLALADLVFTGGPSLYEAKRHRHASVHCLPSSVDTAHFEQALERGNSHRLQAAISGPRLGFYGVIDERFDTALIAAMADAHPEWHIVLVGPVVKIDPAALPQRPNIHYLGQQSYQALPHFLAGWDVCLLPFALNEATRFISPTKVLEYMAAELPVVSTAITDVVQPYGDVVVIGRDHGEFIACCQAALALTPAQRADMAAHMRAVACRSSWDDTAERMDALMAAVPANRSRVQESDDGAMVPSGKTRPVNPLRVVRRPARSAA</sequence>
<organism evidence="2 3">
    <name type="scientific">Duganella phyllosphaerae</name>
    <dbReference type="NCBI Taxonomy" id="762836"/>
    <lineage>
        <taxon>Bacteria</taxon>
        <taxon>Pseudomonadati</taxon>
        <taxon>Pseudomonadota</taxon>
        <taxon>Betaproteobacteria</taxon>
        <taxon>Burkholderiales</taxon>
        <taxon>Oxalobacteraceae</taxon>
        <taxon>Telluria group</taxon>
        <taxon>Duganella</taxon>
    </lineage>
</organism>
<feature type="compositionally biased region" description="Basic residues" evidence="1">
    <location>
        <begin position="391"/>
        <end position="400"/>
    </location>
</feature>
<gene>
    <name evidence="2" type="primary">tuaH_2</name>
    <name evidence="2" type="ORF">DUPY_48230</name>
</gene>
<accession>A0A1E7W8H2</accession>
<keyword evidence="2" id="KW-0808">Transferase</keyword>
<dbReference type="GO" id="GO:0016757">
    <property type="term" value="F:glycosyltransferase activity"/>
    <property type="evidence" value="ECO:0007669"/>
    <property type="project" value="UniProtKB-KW"/>
</dbReference>
<dbReference type="EC" id="2.4.-.-" evidence="2"/>
<evidence type="ECO:0000256" key="1">
    <source>
        <dbReference type="SAM" id="MobiDB-lite"/>
    </source>
</evidence>
<dbReference type="Pfam" id="PF13692">
    <property type="entry name" value="Glyco_trans_1_4"/>
    <property type="match status" value="1"/>
</dbReference>
<keyword evidence="2" id="KW-0328">Glycosyltransferase</keyword>
<keyword evidence="3" id="KW-1185">Reference proteome</keyword>
<dbReference type="Gene3D" id="3.40.50.11010">
    <property type="match status" value="1"/>
</dbReference>
<protein>
    <submittedName>
        <fullName evidence="2">Putative teichuronic acid biosynthesis glycosyltransferase TuaH</fullName>
        <ecNumber evidence="2">2.4.-.-</ecNumber>
    </submittedName>
</protein>
<dbReference type="PATRIC" id="fig|762836.4.peg.4962"/>
<dbReference type="SUPFAM" id="SSF53756">
    <property type="entry name" value="UDP-Glycosyltransferase/glycogen phosphorylase"/>
    <property type="match status" value="1"/>
</dbReference>
<dbReference type="RefSeq" id="WP_070251704.1">
    <property type="nucleotide sequence ID" value="NZ_LROM01000147.1"/>
</dbReference>
<evidence type="ECO:0000313" key="3">
    <source>
        <dbReference type="Proteomes" id="UP000175989"/>
    </source>
</evidence>
<comment type="caution">
    <text evidence="2">The sequence shown here is derived from an EMBL/GenBank/DDBJ whole genome shotgun (WGS) entry which is preliminary data.</text>
</comment>
<name>A0A1E7W8H2_9BURK</name>